<evidence type="ECO:0000313" key="2">
    <source>
        <dbReference type="Proteomes" id="UP001501047"/>
    </source>
</evidence>
<dbReference type="Proteomes" id="UP001501047">
    <property type="component" value="Unassembled WGS sequence"/>
</dbReference>
<organism evidence="1 2">
    <name type="scientific">Clostridium subterminale</name>
    <dbReference type="NCBI Taxonomy" id="1550"/>
    <lineage>
        <taxon>Bacteria</taxon>
        <taxon>Bacillati</taxon>
        <taxon>Bacillota</taxon>
        <taxon>Clostridia</taxon>
        <taxon>Eubacteriales</taxon>
        <taxon>Clostridiaceae</taxon>
        <taxon>Clostridium</taxon>
    </lineage>
</organism>
<dbReference type="InterPro" id="IPR030902">
    <property type="entry name" value="CLB_0814_fam"/>
</dbReference>
<dbReference type="EMBL" id="BAAACI010000001">
    <property type="protein sequence ID" value="GAA0769392.1"/>
    <property type="molecule type" value="Genomic_DNA"/>
</dbReference>
<dbReference type="NCBIfam" id="TIGR04540">
    <property type="entry name" value="CLB_0814_fam"/>
    <property type="match status" value="1"/>
</dbReference>
<gene>
    <name evidence="1" type="ORF">GCM10008908_10940</name>
</gene>
<evidence type="ECO:0000313" key="1">
    <source>
        <dbReference type="EMBL" id="GAA0769392.1"/>
    </source>
</evidence>
<reference evidence="1 2" key="1">
    <citation type="journal article" date="2019" name="Int. J. Syst. Evol. Microbiol.">
        <title>The Global Catalogue of Microorganisms (GCM) 10K type strain sequencing project: providing services to taxonomists for standard genome sequencing and annotation.</title>
        <authorList>
            <consortium name="The Broad Institute Genomics Platform"/>
            <consortium name="The Broad Institute Genome Sequencing Center for Infectious Disease"/>
            <person name="Wu L."/>
            <person name="Ma J."/>
        </authorList>
    </citation>
    <scope>NUCLEOTIDE SEQUENCE [LARGE SCALE GENOMIC DNA]</scope>
    <source>
        <strain evidence="1 2">JCM 1417</strain>
    </source>
</reference>
<accession>A0ABN1KKQ2</accession>
<proteinExistence type="predicted"/>
<name>A0ABN1KKQ2_CLOSU</name>
<sequence length="77" mass="9045">MRTIYKNPKELGACLRDIVDLYRDDLMTYDKLSDKVIKIVDSNVERFFKNGDVEIKIANILEEDRIAIIKDILEKNN</sequence>
<protein>
    <submittedName>
        <fullName evidence="1">TIGR04540 family protein</fullName>
    </submittedName>
</protein>
<comment type="caution">
    <text evidence="1">The sequence shown here is derived from an EMBL/GenBank/DDBJ whole genome shotgun (WGS) entry which is preliminary data.</text>
</comment>
<dbReference type="RefSeq" id="WP_343824356.1">
    <property type="nucleotide sequence ID" value="NZ_BAAACI010000001.1"/>
</dbReference>
<keyword evidence="2" id="KW-1185">Reference proteome</keyword>